<keyword evidence="2" id="KW-1185">Reference proteome</keyword>
<protein>
    <submittedName>
        <fullName evidence="1">Uncharacterized protein</fullName>
    </submittedName>
</protein>
<evidence type="ECO:0000313" key="2">
    <source>
        <dbReference type="Proteomes" id="UP001632038"/>
    </source>
</evidence>
<accession>A0ABD3DK90</accession>
<gene>
    <name evidence="1" type="ORF">CASFOL_013535</name>
</gene>
<proteinExistence type="predicted"/>
<evidence type="ECO:0000313" key="1">
    <source>
        <dbReference type="EMBL" id="KAL3642720.1"/>
    </source>
</evidence>
<dbReference type="AlphaFoldDB" id="A0ABD3DK90"/>
<organism evidence="1 2">
    <name type="scientific">Castilleja foliolosa</name>
    <dbReference type="NCBI Taxonomy" id="1961234"/>
    <lineage>
        <taxon>Eukaryota</taxon>
        <taxon>Viridiplantae</taxon>
        <taxon>Streptophyta</taxon>
        <taxon>Embryophyta</taxon>
        <taxon>Tracheophyta</taxon>
        <taxon>Spermatophyta</taxon>
        <taxon>Magnoliopsida</taxon>
        <taxon>eudicotyledons</taxon>
        <taxon>Gunneridae</taxon>
        <taxon>Pentapetalae</taxon>
        <taxon>asterids</taxon>
        <taxon>lamiids</taxon>
        <taxon>Lamiales</taxon>
        <taxon>Orobanchaceae</taxon>
        <taxon>Pedicularideae</taxon>
        <taxon>Castillejinae</taxon>
        <taxon>Castilleja</taxon>
    </lineage>
</organism>
<reference evidence="2" key="1">
    <citation type="journal article" date="2024" name="IScience">
        <title>Strigolactones Initiate the Formation of Haustorium-like Structures in Castilleja.</title>
        <authorList>
            <person name="Buerger M."/>
            <person name="Peterson D."/>
            <person name="Chory J."/>
        </authorList>
    </citation>
    <scope>NUCLEOTIDE SEQUENCE [LARGE SCALE GENOMIC DNA]</scope>
</reference>
<comment type="caution">
    <text evidence="1">The sequence shown here is derived from an EMBL/GenBank/DDBJ whole genome shotgun (WGS) entry which is preliminary data.</text>
</comment>
<dbReference type="Proteomes" id="UP001632038">
    <property type="component" value="Unassembled WGS sequence"/>
</dbReference>
<name>A0ABD3DK90_9LAMI</name>
<sequence length="34" mass="4025">MFCSTYFMLTKCSMKCLNEIEEIASLVNREGLRY</sequence>
<dbReference type="EMBL" id="JAVIJP010000016">
    <property type="protein sequence ID" value="KAL3642720.1"/>
    <property type="molecule type" value="Genomic_DNA"/>
</dbReference>